<protein>
    <recommendedName>
        <fullName evidence="3">Thioredoxin domain-containing protein</fullName>
    </recommendedName>
</protein>
<dbReference type="SUPFAM" id="SSF52833">
    <property type="entry name" value="Thioredoxin-like"/>
    <property type="match status" value="1"/>
</dbReference>
<sequence>MVKNNIARVTQLGPQNFRSAGNMGLPLAIVVLDGAKESQSPVSNALLEEMKKISRSRVDLVEQFTFCFIDGKKWGAFLQQFKIDGSSLPEVFVLNFPKKLYWKNTRSGTEEQGTLYLSIADFLIAVSEGKVKEHRQETRNNRSFQNPLKDMKEVFDKLYPWSLAILIPIIAICGLILMACFGSDMYDEPMSEQLKVETKKDK</sequence>
<accession>A0A7S1FZL4</accession>
<dbReference type="AlphaFoldDB" id="A0A7S1FZL4"/>
<dbReference type="Gene3D" id="3.40.30.10">
    <property type="entry name" value="Glutaredoxin"/>
    <property type="match status" value="1"/>
</dbReference>
<proteinExistence type="predicted"/>
<gene>
    <name evidence="2" type="ORF">CHYS00102_LOCUS26622</name>
</gene>
<evidence type="ECO:0000313" key="2">
    <source>
        <dbReference type="EMBL" id="CAD8899406.1"/>
    </source>
</evidence>
<keyword evidence="1" id="KW-0472">Membrane</keyword>
<dbReference type="Pfam" id="PF13848">
    <property type="entry name" value="Thioredoxin_6"/>
    <property type="match status" value="1"/>
</dbReference>
<feature type="transmembrane region" description="Helical" evidence="1">
    <location>
        <begin position="158"/>
        <end position="181"/>
    </location>
</feature>
<evidence type="ECO:0000256" key="1">
    <source>
        <dbReference type="SAM" id="Phobius"/>
    </source>
</evidence>
<dbReference type="EMBL" id="HBFR01036535">
    <property type="protein sequence ID" value="CAD8899406.1"/>
    <property type="molecule type" value="Transcribed_RNA"/>
</dbReference>
<organism evidence="2">
    <name type="scientific">Corethron hystrix</name>
    <dbReference type="NCBI Taxonomy" id="216773"/>
    <lineage>
        <taxon>Eukaryota</taxon>
        <taxon>Sar</taxon>
        <taxon>Stramenopiles</taxon>
        <taxon>Ochrophyta</taxon>
        <taxon>Bacillariophyta</taxon>
        <taxon>Coscinodiscophyceae</taxon>
        <taxon>Corethrophycidae</taxon>
        <taxon>Corethrales</taxon>
        <taxon>Corethraceae</taxon>
        <taxon>Corethron</taxon>
    </lineage>
</organism>
<keyword evidence="1" id="KW-0812">Transmembrane</keyword>
<reference evidence="2" key="1">
    <citation type="submission" date="2021-01" db="EMBL/GenBank/DDBJ databases">
        <authorList>
            <person name="Corre E."/>
            <person name="Pelletier E."/>
            <person name="Niang G."/>
            <person name="Scheremetjew M."/>
            <person name="Finn R."/>
            <person name="Kale V."/>
            <person name="Holt S."/>
            <person name="Cochrane G."/>
            <person name="Meng A."/>
            <person name="Brown T."/>
            <person name="Cohen L."/>
        </authorList>
    </citation>
    <scope>NUCLEOTIDE SEQUENCE</scope>
    <source>
        <strain evidence="2">308</strain>
    </source>
</reference>
<keyword evidence="1" id="KW-1133">Transmembrane helix</keyword>
<evidence type="ECO:0008006" key="3">
    <source>
        <dbReference type="Google" id="ProtNLM"/>
    </source>
</evidence>
<dbReference type="InterPro" id="IPR036249">
    <property type="entry name" value="Thioredoxin-like_sf"/>
</dbReference>
<name>A0A7S1FZL4_9STRA</name>